<organism evidence="10 11">
    <name type="scientific">Hominisplanchenecus faecis</name>
    <dbReference type="NCBI Taxonomy" id="2885351"/>
    <lineage>
        <taxon>Bacteria</taxon>
        <taxon>Bacillati</taxon>
        <taxon>Bacillota</taxon>
        <taxon>Clostridia</taxon>
        <taxon>Lachnospirales</taxon>
        <taxon>Lachnospiraceae</taxon>
        <taxon>Hominisplanchenecus</taxon>
    </lineage>
</organism>
<dbReference type="Proteomes" id="UP001299235">
    <property type="component" value="Unassembled WGS sequence"/>
</dbReference>
<dbReference type="Pfam" id="PF02929">
    <property type="entry name" value="Bgal_small_N"/>
    <property type="match status" value="1"/>
</dbReference>
<dbReference type="Gene3D" id="3.20.20.80">
    <property type="entry name" value="Glycosidases"/>
    <property type="match status" value="1"/>
</dbReference>
<dbReference type="InterPro" id="IPR017853">
    <property type="entry name" value="GH"/>
</dbReference>
<evidence type="ECO:0000313" key="10">
    <source>
        <dbReference type="EMBL" id="MCC2148939.1"/>
    </source>
</evidence>
<feature type="region of interest" description="Disordered" evidence="8">
    <location>
        <begin position="1788"/>
        <end position="1861"/>
    </location>
</feature>
<dbReference type="InterPro" id="IPR006103">
    <property type="entry name" value="Glyco_hydro_2_cat"/>
</dbReference>
<dbReference type="InterPro" id="IPR000772">
    <property type="entry name" value="Ricin_B_lectin"/>
</dbReference>
<dbReference type="SMART" id="SM00635">
    <property type="entry name" value="BID_2"/>
    <property type="match status" value="2"/>
</dbReference>
<dbReference type="InterPro" id="IPR050347">
    <property type="entry name" value="Bact_Beta-galactosidase"/>
</dbReference>
<dbReference type="SUPFAM" id="SSF51445">
    <property type="entry name" value="(Trans)glycosidases"/>
    <property type="match status" value="1"/>
</dbReference>
<proteinExistence type="inferred from homology"/>
<dbReference type="PANTHER" id="PTHR46323:SF2">
    <property type="entry name" value="BETA-GALACTOSIDASE"/>
    <property type="match status" value="1"/>
</dbReference>
<dbReference type="Pfam" id="PF02837">
    <property type="entry name" value="Glyco_hydro_2_N"/>
    <property type="match status" value="1"/>
</dbReference>
<dbReference type="InterPro" id="IPR006102">
    <property type="entry name" value="Ig-like_GH2"/>
</dbReference>
<dbReference type="Pfam" id="PF02836">
    <property type="entry name" value="Glyco_hydro_2_C"/>
    <property type="match status" value="1"/>
</dbReference>
<feature type="domain" description="Fibronectin type-III" evidence="9">
    <location>
        <begin position="1903"/>
        <end position="1996"/>
    </location>
</feature>
<feature type="compositionally biased region" description="Low complexity" evidence="8">
    <location>
        <begin position="1821"/>
        <end position="1852"/>
    </location>
</feature>
<dbReference type="SMART" id="SM01038">
    <property type="entry name" value="Bgal_small_N"/>
    <property type="match status" value="1"/>
</dbReference>
<dbReference type="CDD" id="cd00161">
    <property type="entry name" value="beta-trefoil_Ricin-like"/>
    <property type="match status" value="1"/>
</dbReference>
<keyword evidence="5 7" id="KW-0326">Glycosidase</keyword>
<comment type="catalytic activity">
    <reaction evidence="1 7">
        <text>Hydrolysis of terminal non-reducing beta-D-galactose residues in beta-D-galactosides.</text>
        <dbReference type="EC" id="3.2.1.23"/>
    </reaction>
</comment>
<dbReference type="SUPFAM" id="SSF50370">
    <property type="entry name" value="Ricin B-like lectins"/>
    <property type="match status" value="2"/>
</dbReference>
<evidence type="ECO:0000313" key="11">
    <source>
        <dbReference type="Proteomes" id="UP001299235"/>
    </source>
</evidence>
<gene>
    <name evidence="10" type="ORF">LKD42_06680</name>
</gene>
<dbReference type="PROSITE" id="PS00719">
    <property type="entry name" value="GLYCOSYL_HYDROL_F2_1"/>
    <property type="match status" value="1"/>
</dbReference>
<comment type="similarity">
    <text evidence="2 7">Belongs to the glycosyl hydrolase 2 family.</text>
</comment>
<evidence type="ECO:0000259" key="9">
    <source>
        <dbReference type="PROSITE" id="PS50853"/>
    </source>
</evidence>
<comment type="caution">
    <text evidence="10">The sequence shown here is derived from an EMBL/GenBank/DDBJ whole genome shotgun (WGS) entry which is preliminary data.</text>
</comment>
<dbReference type="InterPro" id="IPR035992">
    <property type="entry name" value="Ricin_B-like_lectins"/>
</dbReference>
<evidence type="ECO:0000256" key="4">
    <source>
        <dbReference type="ARBA" id="ARBA00022801"/>
    </source>
</evidence>
<dbReference type="CDD" id="cd00063">
    <property type="entry name" value="FN3"/>
    <property type="match status" value="1"/>
</dbReference>
<dbReference type="Gene3D" id="2.80.10.50">
    <property type="match status" value="2"/>
</dbReference>
<dbReference type="SUPFAM" id="SSF49265">
    <property type="entry name" value="Fibronectin type III"/>
    <property type="match status" value="1"/>
</dbReference>
<sequence>MKNVTRSVRFVLSMVLVMAMVLTSIGSLGTVAKAETGKAADGLKGLYRIYHTEDETQRMAPGGNQASEGNNLWLWEQEANAPADCEMFYFEQAEDGSYYWYNKQDAQLVMQADTSAVSLQRKNAASANQKWTIEKVAGTEDQYYLKNGSRYASTSANRHAQVSMSDTAQAWRLAKVEPEVKLSLGSSTIRTGESTTAAVTGFDADGAELDGSKAVLTSENPDIAEVSGNTVIAKKAGTATIKAAFEGKEVSTELTVLEAAKEWPGVYRIDNVEFAGYLIEPGADNVSEGNNLYLWNTALAQTRMWVFTEAGDGYVYWHPRNNVSLVIQGGDLDSYPSMAKNTGDDTQKWKIIKDETSGNYRIQNKASGKYVATANDANQQLIQMKEESAKTSLWIINELKASISLEVSASYLQTGKTTNFAAIAKDASGAVISSGIRTVSSNPEVASLEGNQIKGLKAGHADITSYLTAGGKEYTSNTIRVYVTDEAPVFTGKEWYKDISTAEVNREPSHADFVPYQDADTAFNSEKSALDDQNETASTYYKLLTQKEWDFALVENPEKADAADAKGYLEETLPEEAKADFQKEFVPHAWQTYRNADKTFKYFDEAIYTNSIYPWGSAQGNTIEYDDPQAPTHYNPVGYYRTEFELPENWDGREVFLSLQSVRSAYYLFINGKQVGYTADSFTAHDFNITPYLNKNGKNTIALKVYRWGIGSYLENQDFIQLSGIMRDIYLYSKDSRAELRDFFVQTSFADRTDKNSDVTMKVDVDVRNLTDKEDTSGYTVDVKLKDMDGKVIGQDTISYDKLKALQGVTGASDPNAADADGEKKVNLGDRKTATIEVKNPKKWFPDTPNLYMVTLELKDSTGKVIEAEAEHVGFREIYKVNINDAEQEQMQITGQKIIFRGVNRHDTSLENGSAVTNQEIIDDLKLMKQYNVNAVRTSHYPNAKILYDLADELGIYVYAEANVESHYGAYGDHKVPIPGGDSRWVTPVVDRNMNMLELLKNHASIIGWSYGNEATYTRCPLDNTYCFWAAAMAVLNRDPSRLRMYERESDGYYHRYQKDAGADPWGMETRSKNIVDVHSTQYPEAKNVESYAKNTNNKLPYFEQEYEHAMGQSFGSFNEFWKLNRTYANVQGGFIWDWADQSLATTREDGKTFWAYGGDWMDASSNADAFCANGVLFADHTPSAKAVQMRYDHQQVNFYLENEDAKVTDGTIKVKVVNELENSTLENYNIIWSLKKDDKEIATKTISLNAPGMDGETFGEEVITIELPKVQPQTGDTYMLEFSVQNKVKPDWDATLTKYDNVVAHEQFDLTPEYKEKQTLDYNAMAEFTKAEDDGNTLSIEGVTKEGKTYSLKMDKATGILSDYTVDGKVVLEKGPVPSFWRAQNYNDTPIAYNRNLRNTDDNMELVDSPVITQDENRKHIRVALNVKLPVDAEQTLLYDIYGDGEIVVRSAFTPRSNFAPGTAGAQALPKVGVRMTVAAGYENLEYFGRGPEENYIDRKTATDVGVYKSTVTDQFVSKYVKPQENGNHTDVRWTSLTDNDGNGILVAADGTVESSALHVKAENINPVSWTDYPYNNQTIRHSTEVPMDEQTYLCLDAIQRGVSNTGFFNHVPLEGFYPTTKQNADGSYNTYAERFRIVPVTSDTDKMEESKAGFEASSAAGELEEIKNQAVAAKNDAETAAKAAEAAKADAEAAKAKAEEVKAAAEEAKKAAEEAKAAADVDKAAAEAAQAKAEVAQKAAETAEAEAQKAQTASEAAQAKAEAAQKAAKEAEDAAKNYANDAEAAKTAAEAAKTTAENAKKDAETAAKAAEAAKDSVSAQKDLAEAAAGAAKASADAAKAAQANAEAAAKAAEEAQKKAEEILAKAQKEAEEKRAEAQKQLEEVQAMQKRLENQLAKTEFAAKKVKVKAVKGVKKSVKVNWKSVEGADGYVIEYAKKANFKGKKTVTVSASRKAKTIKRLSAKKTYYVRVKAYKVVDNEKVYTAYSAKKKVRTK</sequence>
<dbReference type="EC" id="3.2.1.23" evidence="3 7"/>
<dbReference type="SUPFAM" id="SSF49785">
    <property type="entry name" value="Galactose-binding domain-like"/>
    <property type="match status" value="1"/>
</dbReference>
<evidence type="ECO:0000256" key="1">
    <source>
        <dbReference type="ARBA" id="ARBA00001412"/>
    </source>
</evidence>
<dbReference type="InterPro" id="IPR003343">
    <property type="entry name" value="Big_2"/>
</dbReference>
<dbReference type="SUPFAM" id="SSF49303">
    <property type="entry name" value="beta-Galactosidase/glucuronidase domain"/>
    <property type="match status" value="2"/>
</dbReference>
<dbReference type="InterPro" id="IPR003961">
    <property type="entry name" value="FN3_dom"/>
</dbReference>
<dbReference type="InterPro" id="IPR036116">
    <property type="entry name" value="FN3_sf"/>
</dbReference>
<dbReference type="Gene3D" id="2.60.120.260">
    <property type="entry name" value="Galactose-binding domain-like"/>
    <property type="match status" value="1"/>
</dbReference>
<dbReference type="EMBL" id="JAJEQE010000017">
    <property type="protein sequence ID" value="MCC2148939.1"/>
    <property type="molecule type" value="Genomic_DNA"/>
</dbReference>
<dbReference type="PRINTS" id="PR00132">
    <property type="entry name" value="GLHYDRLASE2"/>
</dbReference>
<dbReference type="SUPFAM" id="SSF74650">
    <property type="entry name" value="Galactose mutarotase-like"/>
    <property type="match status" value="1"/>
</dbReference>
<dbReference type="InterPro" id="IPR008979">
    <property type="entry name" value="Galactose-bd-like_sf"/>
</dbReference>
<keyword evidence="4 7" id="KW-0378">Hydrolase</keyword>
<dbReference type="RefSeq" id="WP_248835203.1">
    <property type="nucleotide sequence ID" value="NZ_JAJEQE010000017.1"/>
</dbReference>
<dbReference type="InterPro" id="IPR023230">
    <property type="entry name" value="Glyco_hydro_2_CS"/>
</dbReference>
<dbReference type="InterPro" id="IPR013783">
    <property type="entry name" value="Ig-like_fold"/>
</dbReference>
<dbReference type="Pfam" id="PF14200">
    <property type="entry name" value="RicinB_lectin_2"/>
    <property type="match status" value="1"/>
</dbReference>
<evidence type="ECO:0000256" key="8">
    <source>
        <dbReference type="SAM" id="MobiDB-lite"/>
    </source>
</evidence>
<dbReference type="InterPro" id="IPR006101">
    <property type="entry name" value="Glyco_hydro_2"/>
</dbReference>
<dbReference type="InterPro" id="IPR036156">
    <property type="entry name" value="Beta-gal/glucu_dom_sf"/>
</dbReference>
<protein>
    <recommendedName>
        <fullName evidence="3 7">Beta-galactosidase</fullName>
        <ecNumber evidence="3 7">3.2.1.23</ecNumber>
    </recommendedName>
    <alternativeName>
        <fullName evidence="6 7">Lactase</fullName>
    </alternativeName>
</protein>
<evidence type="ECO:0000256" key="5">
    <source>
        <dbReference type="ARBA" id="ARBA00023295"/>
    </source>
</evidence>
<keyword evidence="11" id="KW-1185">Reference proteome</keyword>
<evidence type="ECO:0000256" key="3">
    <source>
        <dbReference type="ARBA" id="ARBA00012756"/>
    </source>
</evidence>
<dbReference type="InterPro" id="IPR006104">
    <property type="entry name" value="Glyco_hydro_2_N"/>
</dbReference>
<dbReference type="Pfam" id="PF00703">
    <property type="entry name" value="Glyco_hydro_2"/>
    <property type="match status" value="1"/>
</dbReference>
<evidence type="ECO:0000256" key="2">
    <source>
        <dbReference type="ARBA" id="ARBA00007401"/>
    </source>
</evidence>
<dbReference type="PROSITE" id="PS50853">
    <property type="entry name" value="FN3"/>
    <property type="match status" value="1"/>
</dbReference>
<dbReference type="Gene3D" id="2.60.40.10">
    <property type="entry name" value="Immunoglobulins"/>
    <property type="match status" value="3"/>
</dbReference>
<dbReference type="InterPro" id="IPR004199">
    <property type="entry name" value="B-gal_small/dom_5"/>
</dbReference>
<dbReference type="Gene3D" id="2.70.98.10">
    <property type="match status" value="1"/>
</dbReference>
<reference evidence="10 11" key="1">
    <citation type="submission" date="2021-10" db="EMBL/GenBank/DDBJ databases">
        <title>Anaerobic single-cell dispensing facilitates the cultivation of human gut bacteria.</title>
        <authorList>
            <person name="Afrizal A."/>
        </authorList>
    </citation>
    <scope>NUCLEOTIDE SEQUENCE [LARGE SCALE GENOMIC DNA]</scope>
    <source>
        <strain evidence="10 11">CLA-AA-H246</strain>
    </source>
</reference>
<dbReference type="Gene3D" id="2.60.40.1080">
    <property type="match status" value="1"/>
</dbReference>
<dbReference type="PANTHER" id="PTHR46323">
    <property type="entry name" value="BETA-GALACTOSIDASE"/>
    <property type="match status" value="1"/>
</dbReference>
<dbReference type="InterPro" id="IPR008964">
    <property type="entry name" value="Invasin/intimin_cell_adhesion"/>
</dbReference>
<dbReference type="InterPro" id="IPR011013">
    <property type="entry name" value="Gal_mutarotase_sf_dom"/>
</dbReference>
<accession>A0ABS8EXQ1</accession>
<evidence type="ECO:0000256" key="7">
    <source>
        <dbReference type="RuleBase" id="RU361154"/>
    </source>
</evidence>
<dbReference type="SUPFAM" id="SSF49373">
    <property type="entry name" value="Invasin/intimin cell-adhesion fragments"/>
    <property type="match status" value="1"/>
</dbReference>
<evidence type="ECO:0000256" key="6">
    <source>
        <dbReference type="ARBA" id="ARBA00032230"/>
    </source>
</evidence>
<dbReference type="InterPro" id="IPR014718">
    <property type="entry name" value="GH-type_carb-bd"/>
</dbReference>
<name>A0ABS8EXQ1_9FIRM</name>
<feature type="compositionally biased region" description="Low complexity" evidence="8">
    <location>
        <begin position="1788"/>
        <end position="1799"/>
    </location>
</feature>